<gene>
    <name evidence="2" type="ORF">BCR43DRAFT_518936</name>
</gene>
<reference evidence="2 3" key="1">
    <citation type="submission" date="2016-07" db="EMBL/GenBank/DDBJ databases">
        <title>Pervasive Adenine N6-methylation of Active Genes in Fungi.</title>
        <authorList>
            <consortium name="DOE Joint Genome Institute"/>
            <person name="Mondo S.J."/>
            <person name="Dannebaum R.O."/>
            <person name="Kuo R.C."/>
            <person name="Labutti K."/>
            <person name="Haridas S."/>
            <person name="Kuo A."/>
            <person name="Salamov A."/>
            <person name="Ahrendt S.R."/>
            <person name="Lipzen A."/>
            <person name="Sullivan W."/>
            <person name="Andreopoulos W.B."/>
            <person name="Clum A."/>
            <person name="Lindquist E."/>
            <person name="Daum C."/>
            <person name="Ramamoorthy G.K."/>
            <person name="Gryganskyi A."/>
            <person name="Culley D."/>
            <person name="Magnuson J.K."/>
            <person name="James T.Y."/>
            <person name="O'Malley M.A."/>
            <person name="Stajich J.E."/>
            <person name="Spatafora J.W."/>
            <person name="Visel A."/>
            <person name="Grigoriev I.V."/>
        </authorList>
    </citation>
    <scope>NUCLEOTIDE SEQUENCE [LARGE SCALE GENOMIC DNA]</scope>
    <source>
        <strain evidence="2 3">NRRL 2496</strain>
    </source>
</reference>
<dbReference type="InParanoid" id="A0A1X2H069"/>
<feature type="transmembrane region" description="Helical" evidence="1">
    <location>
        <begin position="117"/>
        <end position="141"/>
    </location>
</feature>
<feature type="transmembrane region" description="Helical" evidence="1">
    <location>
        <begin position="20"/>
        <end position="39"/>
    </location>
</feature>
<dbReference type="Proteomes" id="UP000242180">
    <property type="component" value="Unassembled WGS sequence"/>
</dbReference>
<keyword evidence="3" id="KW-1185">Reference proteome</keyword>
<sequence>MEFPRLPSLPIPSNPRLFDLIPFLRLLRCLAIALILYLISLPPIWLTRLVIVFLVFIAKINLMMPMYRGAELFLDDLLGILIYLISLPHAIASFALYATDMTVASICRTIVIETCCLQSWVANALSHVLIANFTLVMATLYTNSVRSRHFWWKAGSYFRSLAKILGFEAEEALARPLHQSTIDFIFGIMIPNCELGWEMAVNRCANAALCAITVMFQVVRAVLDAIYFAIHVFFSYFISTASSHADFALALINPLPPTVLEEISSAILVAQMTLFAVIYMLGMFARSFKSAVFRRMSKLVVIFSSINMWLKQTYQ</sequence>
<feature type="transmembrane region" description="Helical" evidence="1">
    <location>
        <begin position="263"/>
        <end position="285"/>
    </location>
</feature>
<keyword evidence="1" id="KW-0812">Transmembrane</keyword>
<dbReference type="AlphaFoldDB" id="A0A1X2H069"/>
<keyword evidence="1" id="KW-0472">Membrane</keyword>
<evidence type="ECO:0000313" key="2">
    <source>
        <dbReference type="EMBL" id="ORY90469.1"/>
    </source>
</evidence>
<dbReference type="EMBL" id="MCGN01000012">
    <property type="protein sequence ID" value="ORY90469.1"/>
    <property type="molecule type" value="Genomic_DNA"/>
</dbReference>
<accession>A0A1X2H069</accession>
<protein>
    <submittedName>
        <fullName evidence="2">Uncharacterized protein</fullName>
    </submittedName>
</protein>
<organism evidence="2 3">
    <name type="scientific">Syncephalastrum racemosum</name>
    <name type="common">Filamentous fungus</name>
    <dbReference type="NCBI Taxonomy" id="13706"/>
    <lineage>
        <taxon>Eukaryota</taxon>
        <taxon>Fungi</taxon>
        <taxon>Fungi incertae sedis</taxon>
        <taxon>Mucoromycota</taxon>
        <taxon>Mucoromycotina</taxon>
        <taxon>Mucoromycetes</taxon>
        <taxon>Mucorales</taxon>
        <taxon>Syncephalastraceae</taxon>
        <taxon>Syncephalastrum</taxon>
    </lineage>
</organism>
<feature type="transmembrane region" description="Helical" evidence="1">
    <location>
        <begin position="76"/>
        <end position="97"/>
    </location>
</feature>
<proteinExistence type="predicted"/>
<comment type="caution">
    <text evidence="2">The sequence shown here is derived from an EMBL/GenBank/DDBJ whole genome shotgun (WGS) entry which is preliminary data.</text>
</comment>
<evidence type="ECO:0000256" key="1">
    <source>
        <dbReference type="SAM" id="Phobius"/>
    </source>
</evidence>
<name>A0A1X2H069_SYNRA</name>
<feature type="transmembrane region" description="Helical" evidence="1">
    <location>
        <begin position="45"/>
        <end position="64"/>
    </location>
</feature>
<feature type="transmembrane region" description="Helical" evidence="1">
    <location>
        <begin position="225"/>
        <end position="243"/>
    </location>
</feature>
<keyword evidence="1" id="KW-1133">Transmembrane helix</keyword>
<evidence type="ECO:0000313" key="3">
    <source>
        <dbReference type="Proteomes" id="UP000242180"/>
    </source>
</evidence>